<proteinExistence type="predicted"/>
<evidence type="ECO:0000313" key="1">
    <source>
        <dbReference type="EMBL" id="CAG8472759.1"/>
    </source>
</evidence>
<dbReference type="Proteomes" id="UP000789860">
    <property type="component" value="Unassembled WGS sequence"/>
</dbReference>
<accession>A0ACA9KHX8</accession>
<sequence>MLNSIHEENGITVSVLEGLFKSYHKRTKRKVVSNRRKLLVDLPNSPNFIPKSEALKLKNGVQHSKARSKHIDPNFFGPGAKPGHVPTDVDQATGLERAELLAALEGKDLFESKPLQITKLGTKKEPTLVKSVDPIRYVGCTGFPVDSHELLWIVLDKSHEFDRCPECGHVYKMNFVGTEGHGHGHH</sequence>
<organism evidence="1 2">
    <name type="scientific">Scutellospora calospora</name>
    <dbReference type="NCBI Taxonomy" id="85575"/>
    <lineage>
        <taxon>Eukaryota</taxon>
        <taxon>Fungi</taxon>
        <taxon>Fungi incertae sedis</taxon>
        <taxon>Mucoromycota</taxon>
        <taxon>Glomeromycotina</taxon>
        <taxon>Glomeromycetes</taxon>
        <taxon>Diversisporales</taxon>
        <taxon>Gigasporaceae</taxon>
        <taxon>Scutellospora</taxon>
    </lineage>
</organism>
<comment type="caution">
    <text evidence="1">The sequence shown here is derived from an EMBL/GenBank/DDBJ whole genome shotgun (WGS) entry which is preliminary data.</text>
</comment>
<name>A0ACA9KHX8_9GLOM</name>
<evidence type="ECO:0000313" key="2">
    <source>
        <dbReference type="Proteomes" id="UP000789860"/>
    </source>
</evidence>
<dbReference type="EMBL" id="CAJVPM010001739">
    <property type="protein sequence ID" value="CAG8472759.1"/>
    <property type="molecule type" value="Genomic_DNA"/>
</dbReference>
<keyword evidence="2" id="KW-1185">Reference proteome</keyword>
<gene>
    <name evidence="1" type="ORF">SCALOS_LOCUS2100</name>
</gene>
<reference evidence="1" key="1">
    <citation type="submission" date="2021-06" db="EMBL/GenBank/DDBJ databases">
        <authorList>
            <person name="Kallberg Y."/>
            <person name="Tangrot J."/>
            <person name="Rosling A."/>
        </authorList>
    </citation>
    <scope>NUCLEOTIDE SEQUENCE</scope>
    <source>
        <strain evidence="1">AU212A</strain>
    </source>
</reference>
<protein>
    <submittedName>
        <fullName evidence="1">3149_t:CDS:1</fullName>
    </submittedName>
</protein>